<dbReference type="GeneID" id="120052818"/>
<dbReference type="InterPro" id="IPR036179">
    <property type="entry name" value="Ig-like_dom_sf"/>
</dbReference>
<keyword evidence="8" id="KW-1133">Transmembrane helix</keyword>
<dbReference type="PANTHER" id="PTHR24100">
    <property type="entry name" value="BUTYROPHILIN"/>
    <property type="match status" value="1"/>
</dbReference>
<dbReference type="SMART" id="SM00406">
    <property type="entry name" value="IGv"/>
    <property type="match status" value="1"/>
</dbReference>
<dbReference type="SUPFAM" id="SSF48726">
    <property type="entry name" value="Immunoglobulin"/>
    <property type="match status" value="2"/>
</dbReference>
<accession>A0A8U0R6F4</accession>
<dbReference type="PANTHER" id="PTHR24100:SF149">
    <property type="entry name" value="BG-LIKE ANTIGEN 1-RELATED"/>
    <property type="match status" value="1"/>
</dbReference>
<feature type="chain" id="PRO_5035800269" evidence="9">
    <location>
        <begin position="29"/>
        <end position="385"/>
    </location>
</feature>
<keyword evidence="6" id="KW-0393">Immunoglobulin domain</keyword>
<keyword evidence="8" id="KW-0812">Transmembrane</keyword>
<protein>
    <submittedName>
        <fullName evidence="13">Butyrophilin subfamily 1 member A1-like isoform X2</fullName>
    </submittedName>
</protein>
<feature type="domain" description="Ig-like" evidence="11">
    <location>
        <begin position="164"/>
        <end position="241"/>
    </location>
</feature>
<dbReference type="InterPro" id="IPR013320">
    <property type="entry name" value="ConA-like_dom_sf"/>
</dbReference>
<comment type="subcellular location">
    <subcellularLocation>
        <location evidence="1">Membrane</location>
    </subcellularLocation>
</comment>
<keyword evidence="3 8" id="KW-0472">Membrane</keyword>
<evidence type="ECO:0000313" key="12">
    <source>
        <dbReference type="Proteomes" id="UP000808372"/>
    </source>
</evidence>
<feature type="region of interest" description="Disordered" evidence="7">
    <location>
        <begin position="280"/>
        <end position="299"/>
    </location>
</feature>
<name>A0A8U0R6F4_SALNM</name>
<feature type="transmembrane region" description="Helical" evidence="8">
    <location>
        <begin position="250"/>
        <end position="273"/>
    </location>
</feature>
<keyword evidence="12" id="KW-1185">Reference proteome</keyword>
<dbReference type="Pfam" id="PF07686">
    <property type="entry name" value="V-set"/>
    <property type="match status" value="1"/>
</dbReference>
<sequence length="385" mass="43359">METNRRITRSGVLLRVLILAAFTVTITAQKPAPEVFTLTVPNGPILTRLNASVTLPCELSPIFNVEPLEVRWYRSENSNRPALLYKDHKIQEAPVDPRYRGRVSLTGGLERGNVSLTLERVTVEDRGEYVCHVSNERWYEKANVYLSMNVTGSAPVLSVASGGGGQVNVTCSSEGWSPQPKLTWRNKEETEIKNEQVLFTSDSQGLLSVSSWLLYPPSDSDWLSCTISLSEEEKRESRVLPHKPGAWKEAFIVTLVLSLLLLSALSTVVCILLKHRDQMKREQSKSGTENSLEKQPVKEGKNLQDWHQVKGFKENITMDENTAHGTIRVTQDGKTAQYIKEKETMKSSDQRHPHVLANQSFRSEQHYWEVKVRDETVDKAVGDCG</sequence>
<dbReference type="GO" id="GO:0050852">
    <property type="term" value="P:T cell receptor signaling pathway"/>
    <property type="evidence" value="ECO:0007669"/>
    <property type="project" value="TreeGrafter"/>
</dbReference>
<dbReference type="GO" id="GO:0005102">
    <property type="term" value="F:signaling receptor binding"/>
    <property type="evidence" value="ECO:0007669"/>
    <property type="project" value="TreeGrafter"/>
</dbReference>
<dbReference type="InterPro" id="IPR053896">
    <property type="entry name" value="BTN3A2-like_Ig-C"/>
</dbReference>
<dbReference type="SMART" id="SM00409">
    <property type="entry name" value="IG"/>
    <property type="match status" value="1"/>
</dbReference>
<dbReference type="InterPro" id="IPR001870">
    <property type="entry name" value="B30.2/SPRY"/>
</dbReference>
<evidence type="ECO:0000256" key="9">
    <source>
        <dbReference type="SAM" id="SignalP"/>
    </source>
</evidence>
<dbReference type="SUPFAM" id="SSF49899">
    <property type="entry name" value="Concanavalin A-like lectins/glucanases"/>
    <property type="match status" value="1"/>
</dbReference>
<keyword evidence="5" id="KW-0325">Glycoprotein</keyword>
<dbReference type="Pfam" id="PF22705">
    <property type="entry name" value="C2-set_3"/>
    <property type="match status" value="1"/>
</dbReference>
<dbReference type="FunFam" id="2.60.40.10:FF:000142">
    <property type="entry name" value="V-set domain-containing T-cell activation inhibitor 1"/>
    <property type="match status" value="1"/>
</dbReference>
<evidence type="ECO:0000259" key="10">
    <source>
        <dbReference type="PROSITE" id="PS50188"/>
    </source>
</evidence>
<keyword evidence="4" id="KW-1015">Disulfide bond</keyword>
<dbReference type="RefSeq" id="XP_038855917.1">
    <property type="nucleotide sequence ID" value="XM_038999989.1"/>
</dbReference>
<gene>
    <name evidence="13" type="primary">LOC120052818</name>
</gene>
<dbReference type="GO" id="GO:0050863">
    <property type="term" value="P:regulation of T cell activation"/>
    <property type="evidence" value="ECO:0007669"/>
    <property type="project" value="UniProtKB-ARBA"/>
</dbReference>
<dbReference type="InterPro" id="IPR043136">
    <property type="entry name" value="B30.2/SPRY_sf"/>
</dbReference>
<organism evidence="12 13">
    <name type="scientific">Salvelinus namaycush</name>
    <name type="common">Lake trout</name>
    <name type="synonym">Salmo namaycush</name>
    <dbReference type="NCBI Taxonomy" id="8040"/>
    <lineage>
        <taxon>Eukaryota</taxon>
        <taxon>Metazoa</taxon>
        <taxon>Chordata</taxon>
        <taxon>Craniata</taxon>
        <taxon>Vertebrata</taxon>
        <taxon>Euteleostomi</taxon>
        <taxon>Actinopterygii</taxon>
        <taxon>Neopterygii</taxon>
        <taxon>Teleostei</taxon>
        <taxon>Protacanthopterygii</taxon>
        <taxon>Salmoniformes</taxon>
        <taxon>Salmonidae</taxon>
        <taxon>Salmoninae</taxon>
        <taxon>Salvelinus</taxon>
    </lineage>
</organism>
<evidence type="ECO:0000256" key="3">
    <source>
        <dbReference type="ARBA" id="ARBA00023136"/>
    </source>
</evidence>
<proteinExistence type="predicted"/>
<evidence type="ECO:0000256" key="1">
    <source>
        <dbReference type="ARBA" id="ARBA00004370"/>
    </source>
</evidence>
<dbReference type="GO" id="GO:0009897">
    <property type="term" value="C:external side of plasma membrane"/>
    <property type="evidence" value="ECO:0007669"/>
    <property type="project" value="TreeGrafter"/>
</dbReference>
<evidence type="ECO:0000259" key="11">
    <source>
        <dbReference type="PROSITE" id="PS50835"/>
    </source>
</evidence>
<dbReference type="InterPro" id="IPR007110">
    <property type="entry name" value="Ig-like_dom"/>
</dbReference>
<dbReference type="InterPro" id="IPR013106">
    <property type="entry name" value="Ig_V-set"/>
</dbReference>
<reference evidence="13" key="1">
    <citation type="submission" date="2025-08" db="UniProtKB">
        <authorList>
            <consortium name="RefSeq"/>
        </authorList>
    </citation>
    <scope>IDENTIFICATION</scope>
    <source>
        <tissue evidence="13">White muscle</tissue>
    </source>
</reference>
<dbReference type="InterPro" id="IPR013783">
    <property type="entry name" value="Ig-like_fold"/>
</dbReference>
<feature type="domain" description="B30.2/SPRY" evidence="10">
    <location>
        <begin position="296"/>
        <end position="385"/>
    </location>
</feature>
<keyword evidence="2 9" id="KW-0732">Signal</keyword>
<dbReference type="InterPro" id="IPR050504">
    <property type="entry name" value="IgSF_BTN/MOG"/>
</dbReference>
<dbReference type="Gene3D" id="2.60.40.10">
    <property type="entry name" value="Immunoglobulins"/>
    <property type="match status" value="2"/>
</dbReference>
<dbReference type="InterPro" id="IPR003599">
    <property type="entry name" value="Ig_sub"/>
</dbReference>
<evidence type="ECO:0000256" key="8">
    <source>
        <dbReference type="SAM" id="Phobius"/>
    </source>
</evidence>
<evidence type="ECO:0000256" key="6">
    <source>
        <dbReference type="ARBA" id="ARBA00023319"/>
    </source>
</evidence>
<dbReference type="GO" id="GO:0001817">
    <property type="term" value="P:regulation of cytokine production"/>
    <property type="evidence" value="ECO:0007669"/>
    <property type="project" value="TreeGrafter"/>
</dbReference>
<feature type="signal peptide" evidence="9">
    <location>
        <begin position="1"/>
        <end position="28"/>
    </location>
</feature>
<evidence type="ECO:0000256" key="2">
    <source>
        <dbReference type="ARBA" id="ARBA00022729"/>
    </source>
</evidence>
<dbReference type="AlphaFoldDB" id="A0A8U0R6F4"/>
<dbReference type="Gene3D" id="2.60.120.920">
    <property type="match status" value="1"/>
</dbReference>
<dbReference type="PROSITE" id="PS50188">
    <property type="entry name" value="B302_SPRY"/>
    <property type="match status" value="1"/>
</dbReference>
<evidence type="ECO:0000256" key="4">
    <source>
        <dbReference type="ARBA" id="ARBA00023157"/>
    </source>
</evidence>
<feature type="domain" description="Ig-like" evidence="11">
    <location>
        <begin position="33"/>
        <end position="151"/>
    </location>
</feature>
<dbReference type="GO" id="GO:1903037">
    <property type="term" value="P:regulation of leukocyte cell-cell adhesion"/>
    <property type="evidence" value="ECO:0007669"/>
    <property type="project" value="UniProtKB-ARBA"/>
</dbReference>
<dbReference type="PROSITE" id="PS50835">
    <property type="entry name" value="IG_LIKE"/>
    <property type="match status" value="2"/>
</dbReference>
<evidence type="ECO:0000313" key="13">
    <source>
        <dbReference type="RefSeq" id="XP_038855917.1"/>
    </source>
</evidence>
<dbReference type="Proteomes" id="UP000808372">
    <property type="component" value="Chromosome 8"/>
</dbReference>
<evidence type="ECO:0000256" key="5">
    <source>
        <dbReference type="ARBA" id="ARBA00023180"/>
    </source>
</evidence>
<evidence type="ECO:0000256" key="7">
    <source>
        <dbReference type="SAM" id="MobiDB-lite"/>
    </source>
</evidence>